<keyword evidence="5" id="KW-1185">Reference proteome</keyword>
<feature type="domain" description="SLH" evidence="3">
    <location>
        <begin position="23"/>
        <end position="85"/>
    </location>
</feature>
<feature type="domain" description="SLH" evidence="3">
    <location>
        <begin position="86"/>
        <end position="147"/>
    </location>
</feature>
<reference evidence="4" key="1">
    <citation type="submission" date="2021-01" db="EMBL/GenBank/DDBJ databases">
        <title>Genomic Encyclopedia of Type Strains, Phase IV (KMG-IV): sequencing the most valuable type-strain genomes for metagenomic binning, comparative biology and taxonomic classification.</title>
        <authorList>
            <person name="Goeker M."/>
        </authorList>
    </citation>
    <scope>NUCLEOTIDE SEQUENCE</scope>
    <source>
        <strain evidence="4">DSM 25523</strain>
    </source>
</reference>
<gene>
    <name evidence="4" type="ORF">JOD01_002131</name>
</gene>
<protein>
    <recommendedName>
        <fullName evidence="3">SLH domain-containing protein</fullName>
    </recommendedName>
</protein>
<feature type="chain" id="PRO_5037235927" description="SLH domain-containing protein" evidence="2">
    <location>
        <begin position="24"/>
        <end position="409"/>
    </location>
</feature>
<sequence>MRKLIPILLAICLIFTALPFAQAAPRFSDVPTNFWAYKEISYMAQKGIIEGYNGKFRPNSQITRAEFAKIMVAAAELDISRNLAQTFQDVPRSHWAFPYVESAKPYLTGYKSGSRYTYKPNDEAVREDIAVALVRLLGYDRTKKADLDDLDDFKDRSKISDNLRSYIAIAVDQDLIKGYNGYFRPQDPITRAEAASLLYRAILERDDDDDDKNDNGEKVVFPSPKPAALSISDNFSDNQLSKWDRDAANARWQVINGRVTAFSADDDAEHFFLPLDYDQSDKPENYQLQVDLIAQGTNGLGGLYFNGDGDDATVVFLTKDKINVGKVTDSDKDDVKIIATHSYQLRSSNQIRIEVRDDDFKVYVNGVFVLEQKNQDLDEDELGLYLQREAIEHLPQRITYFDNFTFKEL</sequence>
<feature type="region of interest" description="Disordered" evidence="1">
    <location>
        <begin position="206"/>
        <end position="225"/>
    </location>
</feature>
<dbReference type="PANTHER" id="PTHR43308">
    <property type="entry name" value="OUTER MEMBRANE PROTEIN ALPHA-RELATED"/>
    <property type="match status" value="1"/>
</dbReference>
<organism evidence="4 5">
    <name type="scientific">Brevibacillus fulvus</name>
    <dbReference type="NCBI Taxonomy" id="1125967"/>
    <lineage>
        <taxon>Bacteria</taxon>
        <taxon>Bacillati</taxon>
        <taxon>Bacillota</taxon>
        <taxon>Bacilli</taxon>
        <taxon>Bacillales</taxon>
        <taxon>Paenibacillaceae</taxon>
        <taxon>Brevibacillus</taxon>
    </lineage>
</organism>
<evidence type="ECO:0000256" key="2">
    <source>
        <dbReference type="SAM" id="SignalP"/>
    </source>
</evidence>
<feature type="signal peptide" evidence="2">
    <location>
        <begin position="1"/>
        <end position="23"/>
    </location>
</feature>
<dbReference type="AlphaFoldDB" id="A0A938XUV2"/>
<keyword evidence="2" id="KW-0732">Signal</keyword>
<dbReference type="PROSITE" id="PS51272">
    <property type="entry name" value="SLH"/>
    <property type="match status" value="3"/>
</dbReference>
<evidence type="ECO:0000259" key="3">
    <source>
        <dbReference type="PROSITE" id="PS51272"/>
    </source>
</evidence>
<dbReference type="InterPro" id="IPR051465">
    <property type="entry name" value="Cell_Envelope_Struct_Comp"/>
</dbReference>
<name>A0A938XUV2_9BACL</name>
<dbReference type="Gene3D" id="2.60.120.560">
    <property type="entry name" value="Exo-inulinase, domain 1"/>
    <property type="match status" value="1"/>
</dbReference>
<dbReference type="RefSeq" id="WP_204518273.1">
    <property type="nucleotide sequence ID" value="NZ_BAABIN010000002.1"/>
</dbReference>
<dbReference type="EMBL" id="JAFBEB010000006">
    <property type="protein sequence ID" value="MBM7590527.1"/>
    <property type="molecule type" value="Genomic_DNA"/>
</dbReference>
<dbReference type="InterPro" id="IPR001119">
    <property type="entry name" value="SLH_dom"/>
</dbReference>
<evidence type="ECO:0000313" key="5">
    <source>
        <dbReference type="Proteomes" id="UP000717624"/>
    </source>
</evidence>
<accession>A0A938XUV2</accession>
<proteinExistence type="predicted"/>
<comment type="caution">
    <text evidence="4">The sequence shown here is derived from an EMBL/GenBank/DDBJ whole genome shotgun (WGS) entry which is preliminary data.</text>
</comment>
<evidence type="ECO:0000256" key="1">
    <source>
        <dbReference type="SAM" id="MobiDB-lite"/>
    </source>
</evidence>
<dbReference type="Pfam" id="PF00395">
    <property type="entry name" value="SLH"/>
    <property type="match status" value="2"/>
</dbReference>
<dbReference type="Proteomes" id="UP000717624">
    <property type="component" value="Unassembled WGS sequence"/>
</dbReference>
<evidence type="ECO:0000313" key="4">
    <source>
        <dbReference type="EMBL" id="MBM7590527.1"/>
    </source>
</evidence>
<feature type="domain" description="SLH" evidence="3">
    <location>
        <begin position="150"/>
        <end position="212"/>
    </location>
</feature>